<evidence type="ECO:0000313" key="2">
    <source>
        <dbReference type="Proteomes" id="UP001596139"/>
    </source>
</evidence>
<protein>
    <submittedName>
        <fullName evidence="1">Uncharacterized protein</fullName>
    </submittedName>
</protein>
<proteinExistence type="predicted"/>
<sequence>MSSSGTVEATPTGYTLIIPPGWARIPLREGTKEALEQIFFTHLDKVPDGVARDDAMRLRLELRRQLEKKARAARRNGGLDLYLPVSPRKGTVVAASFIVSELPIGGAGQAQAKHVLKRLAANSAGPGVTTRELSGSTAVRREDRVAAEPGRELDVDTRRVEYVMPVAGNSGNWLSISFSTPGDGNLDSDFTDVLIELFDAVVGTFKWRYE</sequence>
<comment type="caution">
    <text evidence="1">The sequence shown here is derived from an EMBL/GenBank/DDBJ whole genome shotgun (WGS) entry which is preliminary data.</text>
</comment>
<evidence type="ECO:0000313" key="1">
    <source>
        <dbReference type="EMBL" id="MFC6062185.1"/>
    </source>
</evidence>
<dbReference type="Proteomes" id="UP001596139">
    <property type="component" value="Unassembled WGS sequence"/>
</dbReference>
<gene>
    <name evidence="1" type="ORF">ACFP4F_06480</name>
</gene>
<organism evidence="1 2">
    <name type="scientific">Streptomyces ochraceiscleroticus</name>
    <dbReference type="NCBI Taxonomy" id="47761"/>
    <lineage>
        <taxon>Bacteria</taxon>
        <taxon>Bacillati</taxon>
        <taxon>Actinomycetota</taxon>
        <taxon>Actinomycetes</taxon>
        <taxon>Kitasatosporales</taxon>
        <taxon>Streptomycetaceae</taxon>
        <taxon>Streptomyces</taxon>
    </lineage>
</organism>
<reference evidence="2" key="1">
    <citation type="journal article" date="2019" name="Int. J. Syst. Evol. Microbiol.">
        <title>The Global Catalogue of Microorganisms (GCM) 10K type strain sequencing project: providing services to taxonomists for standard genome sequencing and annotation.</title>
        <authorList>
            <consortium name="The Broad Institute Genomics Platform"/>
            <consortium name="The Broad Institute Genome Sequencing Center for Infectious Disease"/>
            <person name="Wu L."/>
            <person name="Ma J."/>
        </authorList>
    </citation>
    <scope>NUCLEOTIDE SEQUENCE [LARGE SCALE GENOMIC DNA]</scope>
    <source>
        <strain evidence="2">CGMCC 1.15180</strain>
    </source>
</reference>
<name>A0ABW1MES2_9ACTN</name>
<keyword evidence="2" id="KW-1185">Reference proteome</keyword>
<dbReference type="RefSeq" id="WP_031055364.1">
    <property type="nucleotide sequence ID" value="NZ_JBHSPX010000002.1"/>
</dbReference>
<dbReference type="EMBL" id="JBHSPX010000002">
    <property type="protein sequence ID" value="MFC6062185.1"/>
    <property type="molecule type" value="Genomic_DNA"/>
</dbReference>
<accession>A0ABW1MES2</accession>